<protein>
    <submittedName>
        <fullName evidence="1">Uncharacterized protein</fullName>
    </submittedName>
</protein>
<evidence type="ECO:0000313" key="2">
    <source>
        <dbReference type="Proteomes" id="UP000220629"/>
    </source>
</evidence>
<accession>A0A2A7SD54</accession>
<sequence>MIFYAPSILSVGERASTLYETFVKRYSMAVISNAVFGDIMSGITDDADERAGLNRYASRLSRENSYVELQARYTGMMLSVSFPQAREKQGLFLDEVMARAEHGSGLAEQLVHIGNAREIVSYFVLFEDILKSVIEQLGGNRNARNSELIDELRKLVRGKEPAFLEALSSRSQIDDFSTIYLLWRYFSRVRNLLVHDGGYYGPEWREDYLKLKRSLSNRLLKADYIQFHSLADEFGADAELQNGFYSPSNLVVNLLHNFSKVVMESLYLSEII</sequence>
<gene>
    <name evidence="1" type="ORF">CRM94_05405</name>
</gene>
<proteinExistence type="predicted"/>
<organism evidence="1 2">
    <name type="scientific">Burkholderia gladioli</name>
    <name type="common">Pseudomonas marginata</name>
    <name type="synonym">Phytomonas marginata</name>
    <dbReference type="NCBI Taxonomy" id="28095"/>
    <lineage>
        <taxon>Bacteria</taxon>
        <taxon>Pseudomonadati</taxon>
        <taxon>Pseudomonadota</taxon>
        <taxon>Betaproteobacteria</taxon>
        <taxon>Burkholderiales</taxon>
        <taxon>Burkholderiaceae</taxon>
        <taxon>Burkholderia</taxon>
    </lineage>
</organism>
<evidence type="ECO:0000313" key="1">
    <source>
        <dbReference type="EMBL" id="PEH41634.1"/>
    </source>
</evidence>
<reference evidence="2" key="1">
    <citation type="submission" date="2017-09" db="EMBL/GenBank/DDBJ databases">
        <title>FDA dAtabase for Regulatory Grade micrObial Sequences (FDA-ARGOS): Supporting development and validation of Infectious Disease Dx tests.</title>
        <authorList>
            <person name="Minogue T."/>
            <person name="Wolcott M."/>
            <person name="Wasieloski L."/>
            <person name="Aguilar W."/>
            <person name="Moore D."/>
            <person name="Tallon L."/>
            <person name="Sadzewicz L."/>
            <person name="Ott S."/>
            <person name="Zhao X."/>
            <person name="Nagaraj S."/>
            <person name="Vavikolanu K."/>
            <person name="Aluvathingal J."/>
            <person name="Nadendla S."/>
            <person name="Sichtig H."/>
        </authorList>
    </citation>
    <scope>NUCLEOTIDE SEQUENCE [LARGE SCALE GENOMIC DNA]</scope>
    <source>
        <strain evidence="2">FDAARGOS_390</strain>
    </source>
</reference>
<dbReference type="AlphaFoldDB" id="A0A2A7SD54"/>
<dbReference type="EMBL" id="PDDY01000001">
    <property type="protein sequence ID" value="PEH41634.1"/>
    <property type="molecule type" value="Genomic_DNA"/>
</dbReference>
<name>A0A2A7SD54_BURGA</name>
<comment type="caution">
    <text evidence="1">The sequence shown here is derived from an EMBL/GenBank/DDBJ whole genome shotgun (WGS) entry which is preliminary data.</text>
</comment>
<dbReference type="Proteomes" id="UP000220629">
    <property type="component" value="Unassembled WGS sequence"/>
</dbReference>